<organism evidence="3 4">
    <name type="scientific">Schaalia canis</name>
    <dbReference type="NCBI Taxonomy" id="100469"/>
    <lineage>
        <taxon>Bacteria</taxon>
        <taxon>Bacillati</taxon>
        <taxon>Actinomycetota</taxon>
        <taxon>Actinomycetes</taxon>
        <taxon>Actinomycetales</taxon>
        <taxon>Actinomycetaceae</taxon>
        <taxon>Schaalia</taxon>
    </lineage>
</organism>
<dbReference type="SUPFAM" id="SSF46689">
    <property type="entry name" value="Homeodomain-like"/>
    <property type="match status" value="1"/>
</dbReference>
<dbReference type="InterPro" id="IPR036397">
    <property type="entry name" value="RNaseH_sf"/>
</dbReference>
<dbReference type="SUPFAM" id="SSF53098">
    <property type="entry name" value="Ribonuclease H-like"/>
    <property type="match status" value="1"/>
</dbReference>
<dbReference type="NCBIfam" id="NF033516">
    <property type="entry name" value="transpos_IS3"/>
    <property type="match status" value="1"/>
</dbReference>
<evidence type="ECO:0000313" key="4">
    <source>
        <dbReference type="Proteomes" id="UP000280444"/>
    </source>
</evidence>
<dbReference type="Gene3D" id="3.30.420.10">
    <property type="entry name" value="Ribonuclease H-like superfamily/Ribonuclease H"/>
    <property type="match status" value="1"/>
</dbReference>
<accession>A0A3P1SE52</accession>
<reference evidence="3 4" key="1">
    <citation type="submission" date="2018-11" db="EMBL/GenBank/DDBJ databases">
        <title>Genomes From Bacteria Associated with the Canine Oral Cavity: a Test Case for Automated Genome-Based Taxonomic Assignment.</title>
        <authorList>
            <person name="Coil D.A."/>
            <person name="Jospin G."/>
            <person name="Darling A.E."/>
            <person name="Wallis C."/>
            <person name="Davis I.J."/>
            <person name="Harris S."/>
            <person name="Eisen J.A."/>
            <person name="Holcombe L.J."/>
            <person name="O'Flynn C."/>
        </authorList>
    </citation>
    <scope>NUCLEOTIDE SEQUENCE [LARGE SCALE GENOMIC DNA]</scope>
    <source>
        <strain evidence="3 4">OH770</strain>
    </source>
</reference>
<dbReference type="GO" id="GO:0003676">
    <property type="term" value="F:nucleic acid binding"/>
    <property type="evidence" value="ECO:0007669"/>
    <property type="project" value="InterPro"/>
</dbReference>
<dbReference type="Pfam" id="PF00665">
    <property type="entry name" value="rve"/>
    <property type="match status" value="1"/>
</dbReference>
<sequence length="409" mass="46739">MPKQFDVEFKQRAVRLVNDRLAADETMSLTKAIGVIAKKLGVGYETVRRWYHDPGVNQDHENGPLAAEVKRLRRENAELRQVNELLKAASAFFASGTRPPSQEMIAFIDKYRDRFGVEFICQMLAHHRMGGFMSARGYRAAKRRLPSQRSLRDCELIPIMIDIHRENYGVYGVRKMWHAMKRAGYTIGRDQVARLMKMAGVRGVIRGRKPLTTKPAKTPDVRPDLVQRNFRASAPNRLWVADITYVRTRTGFVYTAFVTDVYSRKIVGWATKSRLTTEALPLEALNHAIATAKGSLESLIHHSDHGSQYVAIAYHERLRDAGIDESTGSVGDSYDNALAESVNGLYKSELIYSHTWEGLAEVEWATLCWVHWWNTTRLHSELGYRTPQETDNHYWRTHRANTPNLRVTA</sequence>
<dbReference type="Gene3D" id="1.10.10.10">
    <property type="entry name" value="Winged helix-like DNA-binding domain superfamily/Winged helix DNA-binding domain"/>
    <property type="match status" value="1"/>
</dbReference>
<evidence type="ECO:0000259" key="2">
    <source>
        <dbReference type="PROSITE" id="PS50994"/>
    </source>
</evidence>
<dbReference type="Pfam" id="PF13333">
    <property type="entry name" value="rve_2"/>
    <property type="match status" value="1"/>
</dbReference>
<dbReference type="Pfam" id="PF13276">
    <property type="entry name" value="HTH_21"/>
    <property type="match status" value="1"/>
</dbReference>
<dbReference type="InterPro" id="IPR050900">
    <property type="entry name" value="Transposase_IS3/IS150/IS904"/>
</dbReference>
<dbReference type="AlphaFoldDB" id="A0A3P1SE52"/>
<dbReference type="Proteomes" id="UP000280444">
    <property type="component" value="Unassembled WGS sequence"/>
</dbReference>
<dbReference type="PANTHER" id="PTHR46889">
    <property type="entry name" value="TRANSPOSASE INSF FOR INSERTION SEQUENCE IS3B-RELATED"/>
    <property type="match status" value="1"/>
</dbReference>
<gene>
    <name evidence="3" type="ORF">EII11_06070</name>
</gene>
<dbReference type="InterPro" id="IPR009057">
    <property type="entry name" value="Homeodomain-like_sf"/>
</dbReference>
<feature type="domain" description="Integrase catalytic" evidence="2">
    <location>
        <begin position="231"/>
        <end position="395"/>
    </location>
</feature>
<dbReference type="RefSeq" id="WP_124870109.1">
    <property type="nucleotide sequence ID" value="NZ_RQZF01000004.1"/>
</dbReference>
<evidence type="ECO:0000313" key="3">
    <source>
        <dbReference type="EMBL" id="RRC95428.1"/>
    </source>
</evidence>
<dbReference type="PANTHER" id="PTHR46889:SF5">
    <property type="entry name" value="INTEGRASE PROTEIN"/>
    <property type="match status" value="1"/>
</dbReference>
<name>A0A3P1SE52_9ACTO</name>
<dbReference type="GO" id="GO:0015074">
    <property type="term" value="P:DNA integration"/>
    <property type="evidence" value="ECO:0007669"/>
    <property type="project" value="InterPro"/>
</dbReference>
<protein>
    <submittedName>
        <fullName evidence="3">IS3 family transposase</fullName>
    </submittedName>
</protein>
<dbReference type="OrthoDB" id="4426778at2"/>
<dbReference type="InterPro" id="IPR048020">
    <property type="entry name" value="Transpos_IS3"/>
</dbReference>
<dbReference type="InterPro" id="IPR001584">
    <property type="entry name" value="Integrase_cat-core"/>
</dbReference>
<dbReference type="InterPro" id="IPR025948">
    <property type="entry name" value="HTH-like_dom"/>
</dbReference>
<dbReference type="EMBL" id="RQZF01000004">
    <property type="protein sequence ID" value="RRC95428.1"/>
    <property type="molecule type" value="Genomic_DNA"/>
</dbReference>
<dbReference type="InterPro" id="IPR036388">
    <property type="entry name" value="WH-like_DNA-bd_sf"/>
</dbReference>
<evidence type="ECO:0000256" key="1">
    <source>
        <dbReference type="ARBA" id="ARBA00002286"/>
    </source>
</evidence>
<dbReference type="PROSITE" id="PS50994">
    <property type="entry name" value="INTEGRASE"/>
    <property type="match status" value="1"/>
</dbReference>
<proteinExistence type="predicted"/>
<dbReference type="InterPro" id="IPR012337">
    <property type="entry name" value="RNaseH-like_sf"/>
</dbReference>
<comment type="function">
    <text evidence="1">Involved in the transposition of the insertion sequence.</text>
</comment>
<comment type="caution">
    <text evidence="3">The sequence shown here is derived from an EMBL/GenBank/DDBJ whole genome shotgun (WGS) entry which is preliminary data.</text>
</comment>
<keyword evidence="4" id="KW-1185">Reference proteome</keyword>